<dbReference type="SUPFAM" id="SSF143011">
    <property type="entry name" value="RelE-like"/>
    <property type="match status" value="1"/>
</dbReference>
<keyword evidence="1" id="KW-1277">Toxin-antitoxin system</keyword>
<evidence type="ECO:0000313" key="2">
    <source>
        <dbReference type="EMBL" id="OGF23028.1"/>
    </source>
</evidence>
<dbReference type="EMBL" id="MFFT01000030">
    <property type="protein sequence ID" value="OGF23028.1"/>
    <property type="molecule type" value="Genomic_DNA"/>
</dbReference>
<dbReference type="InterPro" id="IPR035093">
    <property type="entry name" value="RelE/ParE_toxin_dom_sf"/>
</dbReference>
<dbReference type="Gene3D" id="3.30.2310.20">
    <property type="entry name" value="RelE-like"/>
    <property type="match status" value="1"/>
</dbReference>
<organism evidence="2 3">
    <name type="scientific">Candidatus Falkowbacteria bacterium RIFCSPHIGHO2_02_FULL_42_9</name>
    <dbReference type="NCBI Taxonomy" id="1797986"/>
    <lineage>
        <taxon>Bacteria</taxon>
        <taxon>Candidatus Falkowiibacteriota</taxon>
    </lineage>
</organism>
<accession>A0A1F5S8H3</accession>
<evidence type="ECO:0000313" key="3">
    <source>
        <dbReference type="Proteomes" id="UP000176877"/>
    </source>
</evidence>
<evidence type="ECO:0008006" key="4">
    <source>
        <dbReference type="Google" id="ProtNLM"/>
    </source>
</evidence>
<protein>
    <recommendedName>
        <fullName evidence="4">Type II toxin-antitoxin system mRNA interferase toxin, RelE/StbE family</fullName>
    </recommendedName>
</protein>
<reference evidence="2 3" key="1">
    <citation type="journal article" date="2016" name="Nat. Commun.">
        <title>Thousands of microbial genomes shed light on interconnected biogeochemical processes in an aquifer system.</title>
        <authorList>
            <person name="Anantharaman K."/>
            <person name="Brown C.T."/>
            <person name="Hug L.A."/>
            <person name="Sharon I."/>
            <person name="Castelle C.J."/>
            <person name="Probst A.J."/>
            <person name="Thomas B.C."/>
            <person name="Singh A."/>
            <person name="Wilkins M.J."/>
            <person name="Karaoz U."/>
            <person name="Brodie E.L."/>
            <person name="Williams K.H."/>
            <person name="Hubbard S.S."/>
            <person name="Banfield J.F."/>
        </authorList>
    </citation>
    <scope>NUCLEOTIDE SEQUENCE [LARGE SCALE GENOMIC DNA]</scope>
</reference>
<dbReference type="Proteomes" id="UP000176877">
    <property type="component" value="Unassembled WGS sequence"/>
</dbReference>
<dbReference type="NCBIfam" id="TIGR02385">
    <property type="entry name" value="RelE_StbE"/>
    <property type="match status" value="1"/>
</dbReference>
<gene>
    <name evidence="2" type="ORF">A3D45_00220</name>
</gene>
<comment type="caution">
    <text evidence="2">The sequence shown here is derived from an EMBL/GenBank/DDBJ whole genome shotgun (WGS) entry which is preliminary data.</text>
</comment>
<name>A0A1F5S8H3_9BACT</name>
<evidence type="ECO:0000256" key="1">
    <source>
        <dbReference type="ARBA" id="ARBA00022649"/>
    </source>
</evidence>
<dbReference type="Pfam" id="PF15738">
    <property type="entry name" value="YafQ_toxin"/>
    <property type="match status" value="1"/>
</dbReference>
<dbReference type="AlphaFoldDB" id="A0A1F5S8H3"/>
<sequence length="88" mass="10166">MRIEYSKKFIKEFKKCPAGIKTNFKKRLAIFINDQDNPILNNHPLIGELKNYRSINITGDWRAIFEEIAGGQIIYFSAIGTHSQLYSS</sequence>
<dbReference type="InterPro" id="IPR004386">
    <property type="entry name" value="Toxin_YafQ-like"/>
</dbReference>
<proteinExistence type="predicted"/>
<dbReference type="InterPro" id="IPR007712">
    <property type="entry name" value="RelE/ParE_toxin"/>
</dbReference>